<reference evidence="1 2" key="1">
    <citation type="submission" date="2018-07" db="EMBL/GenBank/DDBJ databases">
        <title>A high quality draft genome assembly of the barn swallow (H. rustica rustica).</title>
        <authorList>
            <person name="Formenti G."/>
            <person name="Chiara M."/>
            <person name="Poveda L."/>
            <person name="Francoijs K.-J."/>
            <person name="Bonisoli-Alquati A."/>
            <person name="Canova L."/>
            <person name="Gianfranceschi L."/>
            <person name="Horner D.S."/>
            <person name="Saino N."/>
        </authorList>
    </citation>
    <scope>NUCLEOTIDE SEQUENCE [LARGE SCALE GENOMIC DNA]</scope>
    <source>
        <strain evidence="1">Chelidonia</strain>
        <tissue evidence="1">Blood</tissue>
    </source>
</reference>
<protein>
    <submittedName>
        <fullName evidence="1">Uncharacterized protein</fullName>
    </submittedName>
</protein>
<proteinExistence type="predicted"/>
<comment type="caution">
    <text evidence="1">The sequence shown here is derived from an EMBL/GenBank/DDBJ whole genome shotgun (WGS) entry which is preliminary data.</text>
</comment>
<sequence>MFIFGYGCEEKHMTWSFPMHHTRTEASHQLGDLTPDIKRPPLFTGLTDVVASSMRCFLYLQIVSGLNFAIQKHKTHSYLVMVLLSPVSTGDMSAWISSAMQQEWCSGYNLARYLAAML</sequence>
<accession>A0A3M0KZR1</accession>
<gene>
    <name evidence="1" type="ORF">DUI87_04688</name>
</gene>
<dbReference type="Proteomes" id="UP000269221">
    <property type="component" value="Unassembled WGS sequence"/>
</dbReference>
<name>A0A3M0KZR1_HIRRU</name>
<keyword evidence="2" id="KW-1185">Reference proteome</keyword>
<organism evidence="1 2">
    <name type="scientific">Hirundo rustica rustica</name>
    <dbReference type="NCBI Taxonomy" id="333673"/>
    <lineage>
        <taxon>Eukaryota</taxon>
        <taxon>Metazoa</taxon>
        <taxon>Chordata</taxon>
        <taxon>Craniata</taxon>
        <taxon>Vertebrata</taxon>
        <taxon>Euteleostomi</taxon>
        <taxon>Archelosauria</taxon>
        <taxon>Archosauria</taxon>
        <taxon>Dinosauria</taxon>
        <taxon>Saurischia</taxon>
        <taxon>Theropoda</taxon>
        <taxon>Coelurosauria</taxon>
        <taxon>Aves</taxon>
        <taxon>Neognathae</taxon>
        <taxon>Neoaves</taxon>
        <taxon>Telluraves</taxon>
        <taxon>Australaves</taxon>
        <taxon>Passeriformes</taxon>
        <taxon>Sylvioidea</taxon>
        <taxon>Hirundinidae</taxon>
        <taxon>Hirundo</taxon>
    </lineage>
</organism>
<dbReference type="AlphaFoldDB" id="A0A3M0KZR1"/>
<evidence type="ECO:0000313" key="2">
    <source>
        <dbReference type="Proteomes" id="UP000269221"/>
    </source>
</evidence>
<evidence type="ECO:0000313" key="1">
    <source>
        <dbReference type="EMBL" id="RMC18792.1"/>
    </source>
</evidence>
<dbReference type="EMBL" id="QRBI01000096">
    <property type="protein sequence ID" value="RMC18792.1"/>
    <property type="molecule type" value="Genomic_DNA"/>
</dbReference>